<proteinExistence type="predicted"/>
<evidence type="ECO:0000313" key="2">
    <source>
        <dbReference type="Proteomes" id="UP001596086"/>
    </source>
</evidence>
<organism evidence="1 2">
    <name type="scientific">Massilia aerilata</name>
    <dbReference type="NCBI Taxonomy" id="453817"/>
    <lineage>
        <taxon>Bacteria</taxon>
        <taxon>Pseudomonadati</taxon>
        <taxon>Pseudomonadota</taxon>
        <taxon>Betaproteobacteria</taxon>
        <taxon>Burkholderiales</taxon>
        <taxon>Oxalobacteraceae</taxon>
        <taxon>Telluria group</taxon>
        <taxon>Massilia</taxon>
    </lineage>
</organism>
<protein>
    <submittedName>
        <fullName evidence="1">Uncharacterized protein</fullName>
    </submittedName>
</protein>
<evidence type="ECO:0000313" key="1">
    <source>
        <dbReference type="EMBL" id="MFC5550250.1"/>
    </source>
</evidence>
<gene>
    <name evidence="1" type="ORF">ACFPO9_17175</name>
</gene>
<sequence>MNDNNIPVAKAIFDTTARARKKIEIANFAVLDAVVAMAELQDPLAPAVFGASAETLQKLANMDKAKINALMMTGLPIFLLRVASPEFQAALEGSGSEDALLRALLESYSEQLPITSL</sequence>
<dbReference type="EMBL" id="JBHSMZ010000014">
    <property type="protein sequence ID" value="MFC5550250.1"/>
    <property type="molecule type" value="Genomic_DNA"/>
</dbReference>
<accession>A0ABW0S2U0</accession>
<reference evidence="2" key="1">
    <citation type="journal article" date="2019" name="Int. J. Syst. Evol. Microbiol.">
        <title>The Global Catalogue of Microorganisms (GCM) 10K type strain sequencing project: providing services to taxonomists for standard genome sequencing and annotation.</title>
        <authorList>
            <consortium name="The Broad Institute Genomics Platform"/>
            <consortium name="The Broad Institute Genome Sequencing Center for Infectious Disease"/>
            <person name="Wu L."/>
            <person name="Ma J."/>
        </authorList>
    </citation>
    <scope>NUCLEOTIDE SEQUENCE [LARGE SCALE GENOMIC DNA]</scope>
    <source>
        <strain evidence="2">CGMCC 4.5798</strain>
    </source>
</reference>
<dbReference type="RefSeq" id="WP_379772560.1">
    <property type="nucleotide sequence ID" value="NZ_JBHSMZ010000014.1"/>
</dbReference>
<dbReference type="Proteomes" id="UP001596086">
    <property type="component" value="Unassembled WGS sequence"/>
</dbReference>
<keyword evidence="2" id="KW-1185">Reference proteome</keyword>
<comment type="caution">
    <text evidence="1">The sequence shown here is derived from an EMBL/GenBank/DDBJ whole genome shotgun (WGS) entry which is preliminary data.</text>
</comment>
<name>A0ABW0S2U0_9BURK</name>